<proteinExistence type="predicted"/>
<evidence type="ECO:0000256" key="4">
    <source>
        <dbReference type="ARBA" id="ARBA00022692"/>
    </source>
</evidence>
<dbReference type="EMBL" id="UOEI01000427">
    <property type="protein sequence ID" value="VAW05389.1"/>
    <property type="molecule type" value="Genomic_DNA"/>
</dbReference>
<keyword evidence="3" id="KW-1003">Cell membrane</keyword>
<keyword evidence="2" id="KW-0813">Transport</keyword>
<evidence type="ECO:0000256" key="6">
    <source>
        <dbReference type="ARBA" id="ARBA00023136"/>
    </source>
</evidence>
<dbReference type="GO" id="GO:0005886">
    <property type="term" value="C:plasma membrane"/>
    <property type="evidence" value="ECO:0007669"/>
    <property type="project" value="UniProtKB-SubCell"/>
</dbReference>
<reference evidence="9" key="1">
    <citation type="submission" date="2018-06" db="EMBL/GenBank/DDBJ databases">
        <authorList>
            <person name="Zhirakovskaya E."/>
        </authorList>
    </citation>
    <scope>NUCLEOTIDE SEQUENCE</scope>
</reference>
<dbReference type="SUPFAM" id="SSF161098">
    <property type="entry name" value="MetI-like"/>
    <property type="match status" value="1"/>
</dbReference>
<feature type="transmembrane region" description="Helical" evidence="7">
    <location>
        <begin position="76"/>
        <end position="97"/>
    </location>
</feature>
<evidence type="ECO:0000313" key="9">
    <source>
        <dbReference type="EMBL" id="VAW05389.1"/>
    </source>
</evidence>
<dbReference type="GO" id="GO:0055085">
    <property type="term" value="P:transmembrane transport"/>
    <property type="evidence" value="ECO:0007669"/>
    <property type="project" value="InterPro"/>
</dbReference>
<dbReference type="AlphaFoldDB" id="A0A3B0SZ33"/>
<dbReference type="Gene3D" id="1.10.3720.10">
    <property type="entry name" value="MetI-like"/>
    <property type="match status" value="1"/>
</dbReference>
<protein>
    <submittedName>
        <fullName evidence="9">Glycerol-3-phosphate ABC transporter, permease protein UgpE (TC 3.A.1.1.3)</fullName>
    </submittedName>
</protein>
<feature type="transmembrane region" description="Helical" evidence="7">
    <location>
        <begin position="155"/>
        <end position="174"/>
    </location>
</feature>
<dbReference type="InterPro" id="IPR000515">
    <property type="entry name" value="MetI-like"/>
</dbReference>
<dbReference type="CDD" id="cd06261">
    <property type="entry name" value="TM_PBP2"/>
    <property type="match status" value="1"/>
</dbReference>
<dbReference type="Pfam" id="PF00528">
    <property type="entry name" value="BPD_transp_1"/>
    <property type="match status" value="1"/>
</dbReference>
<organism evidence="9">
    <name type="scientific">hydrothermal vent metagenome</name>
    <dbReference type="NCBI Taxonomy" id="652676"/>
    <lineage>
        <taxon>unclassified sequences</taxon>
        <taxon>metagenomes</taxon>
        <taxon>ecological metagenomes</taxon>
    </lineage>
</organism>
<keyword evidence="6 7" id="KW-0472">Membrane</keyword>
<evidence type="ECO:0000256" key="7">
    <source>
        <dbReference type="SAM" id="Phobius"/>
    </source>
</evidence>
<feature type="transmembrane region" description="Helical" evidence="7">
    <location>
        <begin position="210"/>
        <end position="230"/>
    </location>
</feature>
<evidence type="ECO:0000256" key="1">
    <source>
        <dbReference type="ARBA" id="ARBA00004651"/>
    </source>
</evidence>
<evidence type="ECO:0000259" key="8">
    <source>
        <dbReference type="PROSITE" id="PS50928"/>
    </source>
</evidence>
<accession>A0A3B0SZ33</accession>
<dbReference type="PROSITE" id="PS50928">
    <property type="entry name" value="ABC_TM1"/>
    <property type="match status" value="1"/>
</dbReference>
<feature type="transmembrane region" description="Helical" evidence="7">
    <location>
        <begin position="109"/>
        <end position="126"/>
    </location>
</feature>
<gene>
    <name evidence="9" type="ORF">MNBD_ACTINO01-558</name>
</gene>
<name>A0A3B0SZ33_9ZZZZ</name>
<dbReference type="PANTHER" id="PTHR43744">
    <property type="entry name" value="ABC TRANSPORTER PERMEASE PROTEIN MG189-RELATED-RELATED"/>
    <property type="match status" value="1"/>
</dbReference>
<dbReference type="InterPro" id="IPR035906">
    <property type="entry name" value="MetI-like_sf"/>
</dbReference>
<feature type="non-terminal residue" evidence="9">
    <location>
        <position position="1"/>
    </location>
</feature>
<dbReference type="PANTHER" id="PTHR43744:SF8">
    <property type="entry name" value="SN-GLYCEROL-3-PHOSPHATE TRANSPORT SYSTEM PERMEASE PROTEIN UGPE"/>
    <property type="match status" value="1"/>
</dbReference>
<evidence type="ECO:0000256" key="5">
    <source>
        <dbReference type="ARBA" id="ARBA00022989"/>
    </source>
</evidence>
<comment type="subcellular location">
    <subcellularLocation>
        <location evidence="1">Cell membrane</location>
        <topology evidence="1">Multi-pass membrane protein</topology>
    </subcellularLocation>
</comment>
<feature type="domain" description="ABC transmembrane type-1" evidence="8">
    <location>
        <begin position="41"/>
        <end position="231"/>
    </location>
</feature>
<sequence>YAALISTQTNAEIFAFQIRPGSALRDHFQSVWFDRDFAGAMWNSTQQAILVTVGKTVLSLIAGLAFVYFKFKFKWFVFFLVLITLMMPTEVMILAMFRQVSGYGWQDTMTAIVVPFLASATGAFLFRQHFANLPTDLLEAAQIDGASPVKFLTRILIPLSWNVIAAMFVIQFVYTWNMFLWPSLILRDPEKQVVQTALQGLTSIDGALTYGPLMLAAIIASIPPAIIFVLMQKPFMSGFAVGQDK</sequence>
<feature type="transmembrane region" description="Helical" evidence="7">
    <location>
        <begin position="48"/>
        <end position="69"/>
    </location>
</feature>
<keyword evidence="5 7" id="KW-1133">Transmembrane helix</keyword>
<evidence type="ECO:0000256" key="2">
    <source>
        <dbReference type="ARBA" id="ARBA00022448"/>
    </source>
</evidence>
<evidence type="ECO:0000256" key="3">
    <source>
        <dbReference type="ARBA" id="ARBA00022475"/>
    </source>
</evidence>
<keyword evidence="4 7" id="KW-0812">Transmembrane</keyword>